<protein>
    <submittedName>
        <fullName evidence="6">Putative transcription factor &amp; chromatin remodeling &amp;Metalloenzymes JmjC family</fullName>
    </submittedName>
</protein>
<dbReference type="Gramene" id="rna8294">
    <property type="protein sequence ID" value="RHN72568.1"/>
    <property type="gene ID" value="gene8294"/>
</dbReference>
<dbReference type="PANTHER" id="PTHR12549:SF50">
    <property type="entry name" value="TRANSCRIPTION FACTOR JUMONJI (JMJC) DOMAIN PROTEIN"/>
    <property type="match status" value="1"/>
</dbReference>
<comment type="caution">
    <text evidence="6">The sequence shown here is derived from an EMBL/GenBank/DDBJ whole genome shotgun (WGS) entry which is preliminary data.</text>
</comment>
<dbReference type="InterPro" id="IPR045109">
    <property type="entry name" value="LSDs-like"/>
</dbReference>
<sequence length="426" mass="49143">MYILIPKFRPIFISLCKPLQVTIDTRRFFEGYKEGRRYINFWPEMLKLKYWPPYDEFENVLPRHCDEFIRCLPFQEYCDPRSGILNLAAKLPPNVIKLDLGPKCYIAYGTKDDLGRGDSVTKLHCDMADAVNILTHITEVKLTDEQIYAIKKIKEHIRHFQKEYCNSFSKPVIDNGLHKHTDNVANFNVRFPFGAPIDEVNNKRRKIEKLVDSMGQRPASGTSSIKEDSLEAVIRVQRSAFNQADDTRQTRMPADAMVDTREIKEMEGPSWKVRKEEGLVQDNGGPFKIKGKLFLNEVPPITEDTLETTGALWDIFRREDTAKLEAYLRKYSKEFRHTCCSPVKEVVHPIHDQCFYLTFEHKKKLDEEFGVVPWTFEQKLGEALFIPAGCPHQVRNLKSCTKVAVDFVSPENVDICMLLTGVSSPS</sequence>
<evidence type="ECO:0000256" key="2">
    <source>
        <dbReference type="ARBA" id="ARBA00006801"/>
    </source>
</evidence>
<dbReference type="PROSITE" id="PS51184">
    <property type="entry name" value="JMJC"/>
    <property type="match status" value="1"/>
</dbReference>
<comment type="subcellular location">
    <subcellularLocation>
        <location evidence="1">Nucleus</location>
    </subcellularLocation>
</comment>
<dbReference type="Gene3D" id="2.60.120.650">
    <property type="entry name" value="Cupin"/>
    <property type="match status" value="1"/>
</dbReference>
<accession>A0A396J7V2</accession>
<dbReference type="Pfam" id="PF02373">
    <property type="entry name" value="JmjC"/>
    <property type="match status" value="1"/>
</dbReference>
<keyword evidence="3" id="KW-0479">Metal-binding</keyword>
<feature type="domain" description="JmjC" evidence="5">
    <location>
        <begin position="80"/>
        <end position="424"/>
    </location>
</feature>
<evidence type="ECO:0000256" key="3">
    <source>
        <dbReference type="ARBA" id="ARBA00022723"/>
    </source>
</evidence>
<dbReference type="InterPro" id="IPR003347">
    <property type="entry name" value="JmjC_dom"/>
</dbReference>
<comment type="similarity">
    <text evidence="2">Belongs to the JARID1 histone demethylase family.</text>
</comment>
<dbReference type="AlphaFoldDB" id="A0A396J7V2"/>
<evidence type="ECO:0000256" key="4">
    <source>
        <dbReference type="ARBA" id="ARBA00023242"/>
    </source>
</evidence>
<dbReference type="PANTHER" id="PTHR12549">
    <property type="entry name" value="JMJC DOMAIN-CONTAINING HISTONE DEMETHYLATION PROTEIN"/>
    <property type="match status" value="1"/>
</dbReference>
<keyword evidence="4" id="KW-0539">Nucleus</keyword>
<dbReference type="EMBL" id="PSQE01000002">
    <property type="protein sequence ID" value="RHN72568.1"/>
    <property type="molecule type" value="Genomic_DNA"/>
</dbReference>
<proteinExistence type="inferred from homology"/>
<organism evidence="6">
    <name type="scientific">Medicago truncatula</name>
    <name type="common">Barrel medic</name>
    <name type="synonym">Medicago tribuloides</name>
    <dbReference type="NCBI Taxonomy" id="3880"/>
    <lineage>
        <taxon>Eukaryota</taxon>
        <taxon>Viridiplantae</taxon>
        <taxon>Streptophyta</taxon>
        <taxon>Embryophyta</taxon>
        <taxon>Tracheophyta</taxon>
        <taxon>Spermatophyta</taxon>
        <taxon>Magnoliopsida</taxon>
        <taxon>eudicotyledons</taxon>
        <taxon>Gunneridae</taxon>
        <taxon>Pentapetalae</taxon>
        <taxon>rosids</taxon>
        <taxon>fabids</taxon>
        <taxon>Fabales</taxon>
        <taxon>Fabaceae</taxon>
        <taxon>Papilionoideae</taxon>
        <taxon>50 kb inversion clade</taxon>
        <taxon>NPAAA clade</taxon>
        <taxon>Hologalegina</taxon>
        <taxon>IRL clade</taxon>
        <taxon>Trifolieae</taxon>
        <taxon>Medicago</taxon>
    </lineage>
</organism>
<evidence type="ECO:0000256" key="1">
    <source>
        <dbReference type="ARBA" id="ARBA00004123"/>
    </source>
</evidence>
<dbReference type="SUPFAM" id="SSF51197">
    <property type="entry name" value="Clavaminate synthase-like"/>
    <property type="match status" value="1"/>
</dbReference>
<dbReference type="SMART" id="SM00558">
    <property type="entry name" value="JmjC"/>
    <property type="match status" value="1"/>
</dbReference>
<name>A0A396J7V2_MEDTR</name>
<dbReference type="Proteomes" id="UP000265566">
    <property type="component" value="Chromosome 2"/>
</dbReference>
<dbReference type="GO" id="GO:0032454">
    <property type="term" value="F:histone H3K9 demethylase activity"/>
    <property type="evidence" value="ECO:0007669"/>
    <property type="project" value="InterPro"/>
</dbReference>
<dbReference type="GO" id="GO:0005634">
    <property type="term" value="C:nucleus"/>
    <property type="evidence" value="ECO:0007669"/>
    <property type="project" value="UniProtKB-SubCell"/>
</dbReference>
<reference evidence="6" key="1">
    <citation type="journal article" date="2018" name="Nat. Plants">
        <title>Whole-genome landscape of Medicago truncatula symbiotic genes.</title>
        <authorList>
            <person name="Pecrix Y."/>
            <person name="Gamas P."/>
            <person name="Carrere S."/>
        </authorList>
    </citation>
    <scope>NUCLEOTIDE SEQUENCE</scope>
    <source>
        <tissue evidence="6">Leaves</tissue>
    </source>
</reference>
<evidence type="ECO:0000259" key="5">
    <source>
        <dbReference type="PROSITE" id="PS51184"/>
    </source>
</evidence>
<gene>
    <name evidence="6" type="ORF">MtrunA17_Chr2g0289091</name>
</gene>
<dbReference type="GO" id="GO:0046872">
    <property type="term" value="F:metal ion binding"/>
    <property type="evidence" value="ECO:0007669"/>
    <property type="project" value="UniProtKB-KW"/>
</dbReference>
<evidence type="ECO:0000313" key="6">
    <source>
        <dbReference type="EMBL" id="RHN72568.1"/>
    </source>
</evidence>